<evidence type="ECO:0000313" key="3">
    <source>
        <dbReference type="Proteomes" id="UP001194696"/>
    </source>
</evidence>
<evidence type="ECO:0000256" key="1">
    <source>
        <dbReference type="SAM" id="MobiDB-lite"/>
    </source>
</evidence>
<gene>
    <name evidence="2" type="ORF">BGZ96_009764</name>
</gene>
<feature type="compositionally biased region" description="Low complexity" evidence="1">
    <location>
        <begin position="18"/>
        <end position="37"/>
    </location>
</feature>
<sequence length="1043" mass="115963">MWNKHTHDPRVNQSTNGPTQQHQPFRPFQQNQPFRPFQGPPVPGQVSPLGAPNMGNSFPSPPGRHPVPPVQFPRQQPASDGYENASSVVEEGSKIDQPVLSGFQEIRQQVDELQDSNKEESIYKKSFNKGIDVAITVTDTVTTGSTMLNQGVEVATKMLEGSQTQDIINNIEKNPALSHLIQLADKLVDIGKSVPFIAPAFVILKIIIDIEQKARDADAKCEDLLERINFMVSNITVLEKVEAIDVLKVVIEKTISTLKSAASLIQAYRKQGSIARRLNMSNSQNFVQMAQKIMSCSQDLMLSLQIQQTGDLSVLSRSVPVDHQDEEAEIFVSTHGGQSVINCNPELVEKFAEQMQLTMSDQVMDQMQLNVGDILEENQSRIETLLKENSINVIADTIKALAAEVREREAEQRLTCLQCGKEYREVANEAGACSFHKSPEVKGTFTCCGQKSPCAFSNHRSVHHCEYPYTSFFDYAYGIICYGNTVDKWAETLETDMATDISRYASIGKLVRWSNLHEKITQPMVVIHVGHIIFGGSYFFQVLDADGIKSVNTIVRQTGKTLIFRSVQDESEYSMAEWTLDDAGVINGVVLSSKVATSDTATVKTVPIDIETVSLSGEVQTLSQSIFRVYKPAEPYAFPEIRHVGFIARDTPLREQREFKARTKLPLIVIPQGKMEANSCPYMHGEDDQFEGTLRVFNKALPSSEAYVTLVSCTAHYRFVGDKEYRDVKSLSLGNTTFPVSIAPTQSVDFSYETYIYRNAAQAALKEICRGWPMIALHHPIRIRLTFKDIEDQEFVFIQEYVYDPKFDLKAKASDDILFLQIHDVFSAFRSVVRVKKGDGMFNKIINVGDAHNFSVEDLNLIVYKAEQTGVTEVHLGDRDPGLFKWDAWALVDLSCRRVYGFKVLLMQGSDRSKKTTAALGYAPCPIYGEGELEERPIRYADEKSLFPELEPEEVFNVVSDDDVDDDKVAVTAQAADPIIAIATAASSSVTAAISEVSKATNSLDAAVFSSGVATLEKQLESLGADVTRMATALEKLVDLLSH</sequence>
<feature type="region of interest" description="Disordered" evidence="1">
    <location>
        <begin position="1"/>
        <end position="89"/>
    </location>
</feature>
<dbReference type="Proteomes" id="UP001194696">
    <property type="component" value="Unassembled WGS sequence"/>
</dbReference>
<dbReference type="InterPro" id="IPR059179">
    <property type="entry name" value="MLKL-like_MCAfunc"/>
</dbReference>
<organism evidence="2 3">
    <name type="scientific">Linnemannia gamsii</name>
    <dbReference type="NCBI Taxonomy" id="64522"/>
    <lineage>
        <taxon>Eukaryota</taxon>
        <taxon>Fungi</taxon>
        <taxon>Fungi incertae sedis</taxon>
        <taxon>Mucoromycota</taxon>
        <taxon>Mortierellomycotina</taxon>
        <taxon>Mortierellomycetes</taxon>
        <taxon>Mortierellales</taxon>
        <taxon>Mortierellaceae</taxon>
        <taxon>Linnemannia</taxon>
    </lineage>
</organism>
<evidence type="ECO:0000313" key="2">
    <source>
        <dbReference type="EMBL" id="KAG0286105.1"/>
    </source>
</evidence>
<protein>
    <submittedName>
        <fullName evidence="2">Uncharacterized protein</fullName>
    </submittedName>
</protein>
<keyword evidence="3" id="KW-1185">Reference proteome</keyword>
<feature type="compositionally biased region" description="Pro residues" evidence="1">
    <location>
        <begin position="59"/>
        <end position="71"/>
    </location>
</feature>
<name>A0ABQ7JW62_9FUNG</name>
<dbReference type="CDD" id="cd21037">
    <property type="entry name" value="MLKL_NTD"/>
    <property type="match status" value="1"/>
</dbReference>
<accession>A0ABQ7JW62</accession>
<dbReference type="EMBL" id="JAAAIM010000604">
    <property type="protein sequence ID" value="KAG0286105.1"/>
    <property type="molecule type" value="Genomic_DNA"/>
</dbReference>
<feature type="compositionally biased region" description="Basic and acidic residues" evidence="1">
    <location>
        <begin position="1"/>
        <end position="10"/>
    </location>
</feature>
<dbReference type="InterPro" id="IPR036537">
    <property type="entry name" value="Adaptor_Cbl_N_dom_sf"/>
</dbReference>
<comment type="caution">
    <text evidence="2">The sequence shown here is derived from an EMBL/GenBank/DDBJ whole genome shotgun (WGS) entry which is preliminary data.</text>
</comment>
<reference evidence="2 3" key="1">
    <citation type="journal article" date="2020" name="Fungal Divers.">
        <title>Resolving the Mortierellaceae phylogeny through synthesis of multi-gene phylogenetics and phylogenomics.</title>
        <authorList>
            <person name="Vandepol N."/>
            <person name="Liber J."/>
            <person name="Desiro A."/>
            <person name="Na H."/>
            <person name="Kennedy M."/>
            <person name="Barry K."/>
            <person name="Grigoriev I.V."/>
            <person name="Miller A.N."/>
            <person name="O'Donnell K."/>
            <person name="Stajich J.E."/>
            <person name="Bonito G."/>
        </authorList>
    </citation>
    <scope>NUCLEOTIDE SEQUENCE [LARGE SCALE GENOMIC DNA]</scope>
    <source>
        <strain evidence="2 3">AD045</strain>
    </source>
</reference>
<proteinExistence type="predicted"/>
<dbReference type="Gene3D" id="1.20.930.20">
    <property type="entry name" value="Adaptor protein Cbl, N-terminal domain"/>
    <property type="match status" value="1"/>
</dbReference>